<organism evidence="1 2">
    <name type="scientific">Belnapia mucosa</name>
    <dbReference type="NCBI Taxonomy" id="2804532"/>
    <lineage>
        <taxon>Bacteria</taxon>
        <taxon>Pseudomonadati</taxon>
        <taxon>Pseudomonadota</taxon>
        <taxon>Alphaproteobacteria</taxon>
        <taxon>Acetobacterales</taxon>
        <taxon>Roseomonadaceae</taxon>
        <taxon>Belnapia</taxon>
    </lineage>
</organism>
<comment type="caution">
    <text evidence="1">The sequence shown here is derived from an EMBL/GenBank/DDBJ whole genome shotgun (WGS) entry which is preliminary data.</text>
</comment>
<reference evidence="1 2" key="1">
    <citation type="submission" date="2021-01" db="EMBL/GenBank/DDBJ databases">
        <title>Belnapia mucosa sp. nov. and Belnapia arida sp. nov., isolated from the Tabernas Desert (Almeria, Spain).</title>
        <authorList>
            <person name="Molina-Menor E."/>
            <person name="Vidal-Verdu A."/>
            <person name="Calonge A."/>
            <person name="Satari L."/>
            <person name="Pereto Magraner J."/>
            <person name="Porcar Miralles M."/>
        </authorList>
    </citation>
    <scope>NUCLEOTIDE SEQUENCE [LARGE SCALE GENOMIC DNA]</scope>
    <source>
        <strain evidence="1 2">T6</strain>
    </source>
</reference>
<dbReference type="InterPro" id="IPR029045">
    <property type="entry name" value="ClpP/crotonase-like_dom_sf"/>
</dbReference>
<dbReference type="InterPro" id="IPR001753">
    <property type="entry name" value="Enoyl-CoA_hydra/iso"/>
</dbReference>
<name>A0ABS1V4I9_9PROT</name>
<proteinExistence type="predicted"/>
<dbReference type="PANTHER" id="PTHR11941">
    <property type="entry name" value="ENOYL-COA HYDRATASE-RELATED"/>
    <property type="match status" value="1"/>
</dbReference>
<gene>
    <name evidence="1" type="ORF">JMJ55_14770</name>
</gene>
<accession>A0ABS1V4I9</accession>
<keyword evidence="2" id="KW-1185">Reference proteome</keyword>
<evidence type="ECO:0000313" key="2">
    <source>
        <dbReference type="Proteomes" id="UP000606490"/>
    </source>
</evidence>
<dbReference type="CDD" id="cd06558">
    <property type="entry name" value="crotonase-like"/>
    <property type="match status" value="1"/>
</dbReference>
<protein>
    <submittedName>
        <fullName evidence="1">Crotonase/enoyl-CoA hydratase family protein</fullName>
    </submittedName>
</protein>
<dbReference type="SUPFAM" id="SSF52096">
    <property type="entry name" value="ClpP/crotonase"/>
    <property type="match status" value="1"/>
</dbReference>
<dbReference type="NCBIfam" id="NF006452">
    <property type="entry name" value="PRK08788.1"/>
    <property type="match status" value="1"/>
</dbReference>
<dbReference type="Pfam" id="PF00378">
    <property type="entry name" value="ECH_1"/>
    <property type="match status" value="1"/>
</dbReference>
<sequence>MSRPSPARIGGLDAAEAQIAATTYETLDVKLDAARRLFWCHLRPLERPCFSPELLRDVAAMQRSIPQMFHRDLPAEESLRYFVCASAIPGIFNLGGDLGLFGSLIKQGDLAGLTRYGYAAVEAIHRNHVAFDLPVVTIALVQGDALGGGFECALAHDLIIAERSAKFGLPEVLFNLFPGMGAYSFLSRRLGRQAAEKFIFSGRIHTAQELHEIGLVDVLAEDGEGEAALLDYVDRNARWHNSRQATYRARRRVDPVELRELRDVVEVWAEAAIRLTDQDLRRMSRLTGAQDRRMSATAA</sequence>
<dbReference type="Gene3D" id="6.20.390.30">
    <property type="match status" value="1"/>
</dbReference>
<dbReference type="Gene3D" id="3.90.226.10">
    <property type="entry name" value="2-enoyl-CoA Hydratase, Chain A, domain 1"/>
    <property type="match status" value="1"/>
</dbReference>
<dbReference type="EMBL" id="JAEUXJ010000005">
    <property type="protein sequence ID" value="MBL6456595.1"/>
    <property type="molecule type" value="Genomic_DNA"/>
</dbReference>
<dbReference type="Proteomes" id="UP000606490">
    <property type="component" value="Unassembled WGS sequence"/>
</dbReference>
<dbReference type="PANTHER" id="PTHR11941:SF54">
    <property type="entry name" value="ENOYL-COA HYDRATASE, MITOCHONDRIAL"/>
    <property type="match status" value="1"/>
</dbReference>
<evidence type="ECO:0000313" key="1">
    <source>
        <dbReference type="EMBL" id="MBL6456595.1"/>
    </source>
</evidence>